<evidence type="ECO:0000256" key="9">
    <source>
        <dbReference type="ARBA" id="ARBA00022741"/>
    </source>
</evidence>
<dbReference type="GO" id="GO:0046872">
    <property type="term" value="F:metal ion binding"/>
    <property type="evidence" value="ECO:0007669"/>
    <property type="project" value="UniProtKB-KW"/>
</dbReference>
<dbReference type="InterPro" id="IPR045857">
    <property type="entry name" value="O16G_dom_2"/>
</dbReference>
<reference evidence="16 17" key="1">
    <citation type="submission" date="2018-06" db="EMBL/GenBank/DDBJ databases">
        <title>Lujinxingia sediminis gen. nov. sp. nov., a new facultative anaerobic member of the class Deltaproteobacteria, and proposal of Lujinxingaceae fam. nov.</title>
        <authorList>
            <person name="Guo L.-Y."/>
            <person name="Li C.-M."/>
            <person name="Wang S."/>
            <person name="Du Z.-J."/>
        </authorList>
    </citation>
    <scope>NUCLEOTIDE SEQUENCE [LARGE SCALE GENOMIC DNA]</scope>
    <source>
        <strain evidence="16 17">FA350</strain>
    </source>
</reference>
<keyword evidence="10" id="KW-0106">Calcium</keyword>
<dbReference type="PANTHER" id="PTHR10357:SF219">
    <property type="entry name" value="MALTOSE ALPHA-D-GLUCOSYLTRANSFERASE"/>
    <property type="match status" value="1"/>
</dbReference>
<sequence>MAFEKDPQWYKDAVIYEVHVRTFYDSDGDGVGDFCGLKQKLDYLQDLGITAIWLLPFYPSPLRDDGYDIADYRNVHPDYGTLEDFKAFLDAAHRRGIRVITELVVNHTSDKHPWFQLARQSPVGSPERDFYVWSDDPNTYAEARIIFQDFENSNWAWDPVAKAYYWHRFYSHQPDLNFDNPAVKKALFEVLDYWLEMGVDGMRLDAVPYLYEREGTNCENLPETHAFLKQLRAHVDANFEDRMLLAEANQWPEDAAEYFGDGDECHMNYHFPVMPRLFLALQQEDRFPIVDILEQTPEIPDTCQWAVFLRNHDELTLEMVTDEERDFMYRAYAREARARVNLGIRRRLAPLMNNDRRRIELMNALLFALPGTPVLYYGDEIGMGDNIFLGDRNGVRTPMQWSGDRNAGFSRTNPQQLYLPVIIDPEYSYETINVEVQQANPSSLFWWTKRLLAMRKRHAALARGSLRILRPDNRKVLVFLREYEGEKLLIIANLSRSPNYVELDLSEFQGMVPVELFGRTLFPPIGELPYFLTLGTHGVYWFALEEHEDSKQGWALEESSEPVNVTLYRVKSLEEALSGRSRARIEGAMADFLRRQRWFASKGTFIRDVNFQELIPIALDQRLVYLSLVEVETENHHTEVYVVPLALAMGDHAAQAIQRSYPIVARLRFDAIGEEGVLYDAIVDPEFTRVLFDILRSGKPRQGQHGALVSERSDEFWELLEAAESIEPQVMQTEQSNTSVVYGDRLIFKLFRKLEPGGNLDAEIGRYLTDKGFEHAPKLAGQFDYRTGKDPIQTLGIMQEFIANEGDAWTYTLDELDRFYDRVVTRAHRSEYPQGDITTDIDDLIGSYPDAARLLGQRTADLHHALAQPSADPNFGSEGFSKLYQRSQYQSMRNLTGRVLAELRKKLDTLPDALRPVAQRLLDSRDLLHRPALDLLPERIDAMRIRTHGDFHLGQVLHTGKDFIITDFEGEPARPVSERRIRRSPLRDVAGMIRSFHYAAHFALSDHSHQDLASVRDTPLQDWGSAWFAQVRTAYLNAYLDATRDSKLRPASRELCAKLLNAYEVEKMVYELGYELNNRPDWLALPLNSLAQYLDECENS</sequence>
<dbReference type="InterPro" id="IPR013780">
    <property type="entry name" value="Glyco_hydro_b"/>
</dbReference>
<dbReference type="EMBL" id="CP030032">
    <property type="protein sequence ID" value="AWV88492.1"/>
    <property type="molecule type" value="Genomic_DNA"/>
</dbReference>
<dbReference type="SUPFAM" id="SSF56112">
    <property type="entry name" value="Protein kinase-like (PK-like)"/>
    <property type="match status" value="1"/>
</dbReference>
<dbReference type="Pfam" id="PF16657">
    <property type="entry name" value="Malt_amylase_C"/>
    <property type="match status" value="1"/>
</dbReference>
<dbReference type="CDD" id="cd11334">
    <property type="entry name" value="AmyAc_TreS"/>
    <property type="match status" value="1"/>
</dbReference>
<dbReference type="Gene3D" id="2.60.40.1180">
    <property type="entry name" value="Golgi alpha-mannosidase II"/>
    <property type="match status" value="1"/>
</dbReference>
<comment type="catalytic activity">
    <reaction evidence="1">
        <text>D-maltose = alpha,alpha-trehalose</text>
        <dbReference type="Rhea" id="RHEA:15145"/>
        <dbReference type="ChEBI" id="CHEBI:16551"/>
        <dbReference type="ChEBI" id="CHEBI:17306"/>
        <dbReference type="EC" id="5.4.99.16"/>
    </reaction>
</comment>
<evidence type="ECO:0000256" key="2">
    <source>
        <dbReference type="ARBA" id="ARBA00005496"/>
    </source>
</evidence>
<dbReference type="NCBIfam" id="TIGR02457">
    <property type="entry name" value="TreS_Cterm"/>
    <property type="match status" value="1"/>
</dbReference>
<dbReference type="Pfam" id="PF18085">
    <property type="entry name" value="Mak_N_cap"/>
    <property type="match status" value="1"/>
</dbReference>
<evidence type="ECO:0000313" key="16">
    <source>
        <dbReference type="EMBL" id="AWV88492.1"/>
    </source>
</evidence>
<evidence type="ECO:0000256" key="13">
    <source>
        <dbReference type="ARBA" id="ARBA00031251"/>
    </source>
</evidence>
<dbReference type="InterPro" id="IPR006047">
    <property type="entry name" value="GH13_cat_dom"/>
</dbReference>
<dbReference type="Gene3D" id="3.20.20.80">
    <property type="entry name" value="Glycosidases"/>
    <property type="match status" value="1"/>
</dbReference>
<organism evidence="16 17">
    <name type="scientific">Bradymonas sediminis</name>
    <dbReference type="NCBI Taxonomy" id="1548548"/>
    <lineage>
        <taxon>Bacteria</taxon>
        <taxon>Deltaproteobacteria</taxon>
        <taxon>Bradymonadales</taxon>
        <taxon>Bradymonadaceae</taxon>
        <taxon>Bradymonas</taxon>
    </lineage>
</organism>
<evidence type="ECO:0000256" key="5">
    <source>
        <dbReference type="ARBA" id="ARBA00012619"/>
    </source>
</evidence>
<dbReference type="NCBIfam" id="TIGR02456">
    <property type="entry name" value="treS_nterm"/>
    <property type="match status" value="1"/>
</dbReference>
<dbReference type="RefSeq" id="WP_111332292.1">
    <property type="nucleotide sequence ID" value="NZ_CP030032.1"/>
</dbReference>
<keyword evidence="17" id="KW-1185">Reference proteome</keyword>
<dbReference type="OrthoDB" id="9805159at2"/>
<keyword evidence="7 16" id="KW-0808">Transferase</keyword>
<gene>
    <name evidence="16" type="primary">treS</name>
    <name evidence="16" type="ORF">DN745_03680</name>
</gene>
<evidence type="ECO:0000256" key="11">
    <source>
        <dbReference type="ARBA" id="ARBA00022840"/>
    </source>
</evidence>
<evidence type="ECO:0000256" key="6">
    <source>
        <dbReference type="ARBA" id="ARBA00013882"/>
    </source>
</evidence>
<dbReference type="InterPro" id="IPR011009">
    <property type="entry name" value="Kinase-like_dom_sf"/>
</dbReference>
<comment type="similarity">
    <text evidence="2">Belongs to the glycosyl hydrolase 13 family. TreS subfamily.</text>
</comment>
<evidence type="ECO:0000256" key="7">
    <source>
        <dbReference type="ARBA" id="ARBA00022679"/>
    </source>
</evidence>
<dbReference type="SMART" id="SM00642">
    <property type="entry name" value="Aamy"/>
    <property type="match status" value="1"/>
</dbReference>
<dbReference type="InterPro" id="IPR017853">
    <property type="entry name" value="GH"/>
</dbReference>
<dbReference type="KEGG" id="bsed:DN745_03680"/>
<dbReference type="Gene3D" id="3.90.400.10">
    <property type="entry name" value="Oligo-1,6-glucosidase, Domain 2"/>
    <property type="match status" value="1"/>
</dbReference>
<keyword evidence="11" id="KW-0067">ATP-binding</keyword>
<proteinExistence type="inferred from homology"/>
<evidence type="ECO:0000256" key="3">
    <source>
        <dbReference type="ARBA" id="ARBA00006219"/>
    </source>
</evidence>
<dbReference type="SUPFAM" id="SSF51445">
    <property type="entry name" value="(Trans)glycosidases"/>
    <property type="match status" value="1"/>
</dbReference>
<dbReference type="Proteomes" id="UP000249799">
    <property type="component" value="Chromosome"/>
</dbReference>
<evidence type="ECO:0000256" key="12">
    <source>
        <dbReference type="ARBA" id="ARBA00023235"/>
    </source>
</evidence>
<keyword evidence="12 16" id="KW-0413">Isomerase</keyword>
<keyword evidence="9" id="KW-0547">Nucleotide-binding</keyword>
<dbReference type="InterPro" id="IPR040999">
    <property type="entry name" value="Mak_N_cap"/>
</dbReference>
<evidence type="ECO:0000256" key="1">
    <source>
        <dbReference type="ARBA" id="ARBA00001595"/>
    </source>
</evidence>
<dbReference type="InterPro" id="IPR012810">
    <property type="entry name" value="TreS/a-amylase_N"/>
</dbReference>
<dbReference type="GO" id="GO:0005524">
    <property type="term" value="F:ATP binding"/>
    <property type="evidence" value="ECO:0007669"/>
    <property type="project" value="UniProtKB-KW"/>
</dbReference>
<dbReference type="GO" id="GO:0005975">
    <property type="term" value="P:carbohydrate metabolic process"/>
    <property type="evidence" value="ECO:0007669"/>
    <property type="project" value="InterPro"/>
</dbReference>
<evidence type="ECO:0000256" key="8">
    <source>
        <dbReference type="ARBA" id="ARBA00022723"/>
    </source>
</evidence>
<dbReference type="Gene3D" id="3.90.1200.10">
    <property type="match status" value="1"/>
</dbReference>
<evidence type="ECO:0000256" key="4">
    <source>
        <dbReference type="ARBA" id="ARBA00011962"/>
    </source>
</evidence>
<protein>
    <recommendedName>
        <fullName evidence="6">Maltokinase</fullName>
        <ecNumber evidence="4">2.7.1.175</ecNumber>
        <ecNumber evidence="5">5.4.99.16</ecNumber>
    </recommendedName>
    <alternativeName>
        <fullName evidence="14">Maltose alpha-D-glucosyltransferase</fullName>
    </alternativeName>
    <alternativeName>
        <fullName evidence="13">Maltose-1-phosphate synthase</fullName>
    </alternativeName>
</protein>
<comment type="catalytic activity">
    <reaction evidence="15">
        <text>D-maltose + ATP = alpha-maltose 1-phosphate + ADP + H(+)</text>
        <dbReference type="Rhea" id="RHEA:31915"/>
        <dbReference type="ChEBI" id="CHEBI:15378"/>
        <dbReference type="ChEBI" id="CHEBI:17306"/>
        <dbReference type="ChEBI" id="CHEBI:30616"/>
        <dbReference type="ChEBI" id="CHEBI:63576"/>
        <dbReference type="ChEBI" id="CHEBI:456216"/>
        <dbReference type="EC" id="2.7.1.175"/>
    </reaction>
</comment>
<comment type="similarity">
    <text evidence="3">Belongs to the aminoglycoside phosphotransferase family.</text>
</comment>
<dbReference type="InterPro" id="IPR012811">
    <property type="entry name" value="TreS_maltokin_C_dom"/>
</dbReference>
<dbReference type="EC" id="2.7.1.175" evidence="4"/>
<dbReference type="PANTHER" id="PTHR10357">
    <property type="entry name" value="ALPHA-AMYLASE FAMILY MEMBER"/>
    <property type="match status" value="1"/>
</dbReference>
<evidence type="ECO:0000256" key="14">
    <source>
        <dbReference type="ARBA" id="ARBA00031378"/>
    </source>
</evidence>
<dbReference type="Pfam" id="PF00128">
    <property type="entry name" value="Alpha-amylase"/>
    <property type="match status" value="2"/>
</dbReference>
<evidence type="ECO:0000313" key="17">
    <source>
        <dbReference type="Proteomes" id="UP000249799"/>
    </source>
</evidence>
<dbReference type="InterPro" id="IPR032091">
    <property type="entry name" value="Malt_amylase-like_C"/>
</dbReference>
<evidence type="ECO:0000256" key="10">
    <source>
        <dbReference type="ARBA" id="ARBA00022837"/>
    </source>
</evidence>
<dbReference type="AlphaFoldDB" id="A0A2Z4FHL0"/>
<dbReference type="EC" id="5.4.99.16" evidence="5"/>
<dbReference type="GO" id="GO:0016740">
    <property type="term" value="F:transferase activity"/>
    <property type="evidence" value="ECO:0007669"/>
    <property type="project" value="UniProtKB-KW"/>
</dbReference>
<keyword evidence="8" id="KW-0479">Metal-binding</keyword>
<evidence type="ECO:0000256" key="15">
    <source>
        <dbReference type="ARBA" id="ARBA00049067"/>
    </source>
</evidence>
<dbReference type="GO" id="GO:0047471">
    <property type="term" value="F:maltose alpha-D-glucosyltransferase activity"/>
    <property type="evidence" value="ECO:0007669"/>
    <property type="project" value="UniProtKB-EC"/>
</dbReference>
<name>A0A2Z4FHL0_9DELT</name>
<accession>A0A2Z4FHL0</accession>
<dbReference type="SUPFAM" id="SSF51011">
    <property type="entry name" value="Glycosyl hydrolase domain"/>
    <property type="match status" value="1"/>
</dbReference>
<dbReference type="FunFam" id="3.20.20.80:FF:000055">
    <property type="entry name" value="Trehalose synthase"/>
    <property type="match status" value="1"/>
</dbReference>